<dbReference type="Gene3D" id="1.10.510.10">
    <property type="entry name" value="Transferase(Phosphotransferase) domain 1"/>
    <property type="match status" value="2"/>
</dbReference>
<keyword evidence="6 8" id="KW-0067">ATP-binding</keyword>
<evidence type="ECO:0000313" key="12">
    <source>
        <dbReference type="EMBL" id="GAC71135.1"/>
    </source>
</evidence>
<evidence type="ECO:0000256" key="2">
    <source>
        <dbReference type="ARBA" id="ARBA00022527"/>
    </source>
</evidence>
<dbReference type="AlphaFoldDB" id="M9LWK6"/>
<dbReference type="FunFam" id="1.10.510.10:FF:000624">
    <property type="entry name" value="Mitogen-activated protein kinase"/>
    <property type="match status" value="2"/>
</dbReference>
<dbReference type="InterPro" id="IPR000719">
    <property type="entry name" value="Prot_kinase_dom"/>
</dbReference>
<feature type="region of interest" description="Disordered" evidence="10">
    <location>
        <begin position="599"/>
        <end position="621"/>
    </location>
</feature>
<dbReference type="EMBL" id="DF196767">
    <property type="protein sequence ID" value="GAC71135.1"/>
    <property type="molecule type" value="Genomic_DNA"/>
</dbReference>
<dbReference type="PROSITE" id="PS00108">
    <property type="entry name" value="PROTEIN_KINASE_ST"/>
    <property type="match status" value="1"/>
</dbReference>
<keyword evidence="4 8" id="KW-0547">Nucleotide-binding</keyword>
<dbReference type="SUPFAM" id="SSF56112">
    <property type="entry name" value="Protein kinase-like (PK-like)"/>
    <property type="match status" value="1"/>
</dbReference>
<dbReference type="PROSITE" id="PS01351">
    <property type="entry name" value="MAPK"/>
    <property type="match status" value="1"/>
</dbReference>
<feature type="region of interest" description="Disordered" evidence="10">
    <location>
        <begin position="259"/>
        <end position="314"/>
    </location>
</feature>
<dbReference type="Gene3D" id="3.30.200.20">
    <property type="entry name" value="Phosphorylase Kinase, domain 1"/>
    <property type="match status" value="1"/>
</dbReference>
<dbReference type="InterPro" id="IPR003527">
    <property type="entry name" value="MAP_kinase_CS"/>
</dbReference>
<dbReference type="PROSITE" id="PS50011">
    <property type="entry name" value="PROTEIN_KINASE_DOM"/>
    <property type="match status" value="1"/>
</dbReference>
<organism evidence="12 13">
    <name type="scientific">Pseudozyma antarctica (strain T-34)</name>
    <name type="common">Yeast</name>
    <name type="synonym">Candida antarctica</name>
    <dbReference type="NCBI Taxonomy" id="1151754"/>
    <lineage>
        <taxon>Eukaryota</taxon>
        <taxon>Fungi</taxon>
        <taxon>Dikarya</taxon>
        <taxon>Basidiomycota</taxon>
        <taxon>Ustilaginomycotina</taxon>
        <taxon>Ustilaginomycetes</taxon>
        <taxon>Ustilaginales</taxon>
        <taxon>Ustilaginaceae</taxon>
        <taxon>Moesziomyces</taxon>
    </lineage>
</organism>
<keyword evidence="2 9" id="KW-0723">Serine/threonine-protein kinase</keyword>
<dbReference type="InterPro" id="IPR017441">
    <property type="entry name" value="Protein_kinase_ATP_BS"/>
</dbReference>
<keyword evidence="5 9" id="KW-0418">Kinase</keyword>
<dbReference type="InterPro" id="IPR036291">
    <property type="entry name" value="NAD(P)-bd_dom_sf"/>
</dbReference>
<feature type="compositionally biased region" description="Low complexity" evidence="10">
    <location>
        <begin position="294"/>
        <end position="313"/>
    </location>
</feature>
<feature type="compositionally biased region" description="Polar residues" evidence="10">
    <location>
        <begin position="54"/>
        <end position="63"/>
    </location>
</feature>
<evidence type="ECO:0000256" key="10">
    <source>
        <dbReference type="SAM" id="MobiDB-lite"/>
    </source>
</evidence>
<evidence type="ECO:0000256" key="8">
    <source>
        <dbReference type="PROSITE-ProRule" id="PRU10141"/>
    </source>
</evidence>
<accession>M9LWK6</accession>
<evidence type="ECO:0000256" key="3">
    <source>
        <dbReference type="ARBA" id="ARBA00022679"/>
    </source>
</evidence>
<dbReference type="Gene3D" id="3.40.50.720">
    <property type="entry name" value="NAD(P)-binding Rossmann-like Domain"/>
    <property type="match status" value="1"/>
</dbReference>
<dbReference type="InterPro" id="IPR008271">
    <property type="entry name" value="Ser/Thr_kinase_AS"/>
</dbReference>
<dbReference type="EC" id="2.7.11.24" evidence="1 9"/>
<dbReference type="Pfam" id="PF00069">
    <property type="entry name" value="Pkinase"/>
    <property type="match status" value="2"/>
</dbReference>
<feature type="compositionally biased region" description="Pro residues" evidence="10">
    <location>
        <begin position="1"/>
        <end position="14"/>
    </location>
</feature>
<dbReference type="OrthoDB" id="192887at2759"/>
<dbReference type="Proteomes" id="UP000011976">
    <property type="component" value="Unassembled WGS sequence"/>
</dbReference>
<keyword evidence="3 9" id="KW-0808">Transferase</keyword>
<feature type="region of interest" description="Disordered" evidence="10">
    <location>
        <begin position="530"/>
        <end position="587"/>
    </location>
</feature>
<dbReference type="CDD" id="cd07834">
    <property type="entry name" value="STKc_MAPK"/>
    <property type="match status" value="1"/>
</dbReference>
<proteinExistence type="inferred from homology"/>
<comment type="activity regulation">
    <text evidence="9">Activated by threonine and tyrosine phosphorylation.</text>
</comment>
<feature type="binding site" evidence="8">
    <location>
        <position position="131"/>
    </location>
    <ligand>
        <name>ATP</name>
        <dbReference type="ChEBI" id="CHEBI:30616"/>
    </ligand>
</feature>
<comment type="catalytic activity">
    <reaction evidence="9">
        <text>L-threonyl-[protein] + ATP = O-phospho-L-threonyl-[protein] + ADP + H(+)</text>
        <dbReference type="Rhea" id="RHEA:46608"/>
        <dbReference type="Rhea" id="RHEA-COMP:11060"/>
        <dbReference type="Rhea" id="RHEA-COMP:11605"/>
        <dbReference type="ChEBI" id="CHEBI:15378"/>
        <dbReference type="ChEBI" id="CHEBI:30013"/>
        <dbReference type="ChEBI" id="CHEBI:30616"/>
        <dbReference type="ChEBI" id="CHEBI:61977"/>
        <dbReference type="ChEBI" id="CHEBI:456216"/>
        <dbReference type="EC" id="2.7.11.24"/>
    </reaction>
</comment>
<dbReference type="PROSITE" id="PS00107">
    <property type="entry name" value="PROTEIN_KINASE_ATP"/>
    <property type="match status" value="1"/>
</dbReference>
<name>M9LWK6_PSEA3</name>
<gene>
    <name evidence="12" type="ORF">PANT_1c00018</name>
</gene>
<sequence length="959" mass="103330">MPAPHATPSSPPPHASSSAQKTPPPPPSPSSSSSVVHQVGSRQGTRTRTRTRRNMSSSANASHRTPRYTNEDHPMAPHNLAERGYHSFRCLGVPFHVKQRYTFVRELGIGAYGCVALCRDEVLDCNVAIKKVTRIFEKDVLARRALREIALLRHIGMCDNVTALLDFDTAFIDFSEIYLVLSASEADLSQIIRSGQSLSDAHHQYFMAQILRGVRYMHAAKVIHRDLKPSNLLVNGDCALRICDFGLARAYADSDEFHAPTASGEEAAEPKPRTSLSSSVDGDRSDTQAIAQEAASSTAPRSDSARSPSPASDLHVQLYKTDSKGKQKRLNYPGGPLTGYVATRWYRAPEVMLCFREGYGPEMDMWSVGCILAELIAGAPIFGGKDYVDQIARINNVLGSPSDAVLDKIGSERAKTYIKSLPNMPAVPLEKLYPNANRDALDLVAKLLTWDPDERLTAEEALQHSWLKAYHESNARWQSPQPFDKFADVEFIHSLRQFKSSLQREADEMRMELEELEREELESLGAHADLSHADANGNGAQHTPPQPDTAADSNANGEHENAAAAAAAPADSESGNVQRADDAVEKQAQHELCRVEADAQPSDAPGPFHAADQEAGAETDSADALSCNASSQSGHLPADAAALLVQLWVGGWSSLVRIYKLGLFLATQTSSPSSIKNTHKTHTFGIKTTTMATSKTRVLAGKKVVIIGGSSGLGFAAASALIEEGAHVVIGSSSSDKVSAAVAKLSDPSTQFNADPSRVSGYTVNLSGGAAEASLREFFGKIGAFDHLIHTAGDTLRMKPLGEWDYKSLVEAGDVRYFSAILAVKIATEDPNLLRRNSGGSIVLTTGAVAEKPMPNWSAVAGYAAALYGLTRGLALDLSDKGIRVNCISPGPVETELWSGIPDQQRKAMLNEMGSKLLTGKIGQPHEVAHTYVYLLKDTNQTGQIINTDGGSTLTDRPQ</sequence>
<feature type="region of interest" description="Disordered" evidence="10">
    <location>
        <begin position="1"/>
        <end position="78"/>
    </location>
</feature>
<evidence type="ECO:0000256" key="4">
    <source>
        <dbReference type="ARBA" id="ARBA00022741"/>
    </source>
</evidence>
<comment type="similarity">
    <text evidence="9">Belongs to the protein kinase superfamily. Ser/Thr protein kinase family. MAP kinase subfamily.</text>
</comment>
<evidence type="ECO:0000256" key="5">
    <source>
        <dbReference type="ARBA" id="ARBA00022777"/>
    </source>
</evidence>
<dbReference type="PRINTS" id="PR00081">
    <property type="entry name" value="GDHRDH"/>
</dbReference>
<dbReference type="PANTHER" id="PTHR24055">
    <property type="entry name" value="MITOGEN-ACTIVATED PROTEIN KINASE"/>
    <property type="match status" value="1"/>
</dbReference>
<keyword evidence="9" id="KW-0460">Magnesium</keyword>
<dbReference type="Pfam" id="PF23441">
    <property type="entry name" value="SDR"/>
    <property type="match status" value="1"/>
</dbReference>
<dbReference type="CDD" id="cd05233">
    <property type="entry name" value="SDR_c"/>
    <property type="match status" value="1"/>
</dbReference>
<feature type="domain" description="Protein kinase" evidence="11">
    <location>
        <begin position="101"/>
        <end position="467"/>
    </location>
</feature>
<comment type="cofactor">
    <cofactor evidence="9">
        <name>Mg(2+)</name>
        <dbReference type="ChEBI" id="CHEBI:18420"/>
    </cofactor>
</comment>
<dbReference type="GO" id="GO:0004707">
    <property type="term" value="F:MAP kinase activity"/>
    <property type="evidence" value="ECO:0007669"/>
    <property type="project" value="UniProtKB-EC"/>
</dbReference>
<feature type="compositionally biased region" description="Basic and acidic residues" evidence="10">
    <location>
        <begin position="69"/>
        <end position="78"/>
    </location>
</feature>
<evidence type="ECO:0000259" key="11">
    <source>
        <dbReference type="PROSITE" id="PS50011"/>
    </source>
</evidence>
<evidence type="ECO:0000313" key="13">
    <source>
        <dbReference type="Proteomes" id="UP000011976"/>
    </source>
</evidence>
<dbReference type="SUPFAM" id="SSF51735">
    <property type="entry name" value="NAD(P)-binding Rossmann-fold domains"/>
    <property type="match status" value="1"/>
</dbReference>
<evidence type="ECO:0000256" key="1">
    <source>
        <dbReference type="ARBA" id="ARBA00012411"/>
    </source>
</evidence>
<dbReference type="GO" id="GO:0005524">
    <property type="term" value="F:ATP binding"/>
    <property type="evidence" value="ECO:0007669"/>
    <property type="project" value="UniProtKB-UniRule"/>
</dbReference>
<evidence type="ECO:0000256" key="6">
    <source>
        <dbReference type="ARBA" id="ARBA00022840"/>
    </source>
</evidence>
<keyword evidence="7" id="KW-0521">NADP</keyword>
<dbReference type="InterPro" id="IPR002347">
    <property type="entry name" value="SDR_fam"/>
</dbReference>
<reference evidence="13" key="1">
    <citation type="journal article" date="2013" name="Genome Announc.">
        <title>Genome sequence of the basidiomycetous yeast Pseudozyma antarctica T-34, a producer of the glycolipid biosurfactants mannosylerythritol lipids.</title>
        <authorList>
            <person name="Morita T."/>
            <person name="Koike H."/>
            <person name="Koyama Y."/>
            <person name="Hagiwara H."/>
            <person name="Ito E."/>
            <person name="Fukuoka T."/>
            <person name="Imura T."/>
            <person name="Machida M."/>
            <person name="Kitamoto D."/>
        </authorList>
    </citation>
    <scope>NUCLEOTIDE SEQUENCE [LARGE SCALE GENOMIC DNA]</scope>
    <source>
        <strain evidence="13">T-34</strain>
    </source>
</reference>
<dbReference type="InterPro" id="IPR050117">
    <property type="entry name" value="MAPK"/>
</dbReference>
<protein>
    <recommendedName>
        <fullName evidence="1 9">Mitogen-activated protein kinase</fullName>
        <ecNumber evidence="1 9">2.7.11.24</ecNumber>
    </recommendedName>
</protein>
<dbReference type="STRING" id="1151754.M9LWK6"/>
<evidence type="ECO:0000256" key="7">
    <source>
        <dbReference type="ARBA" id="ARBA00022857"/>
    </source>
</evidence>
<dbReference type="SMART" id="SM00220">
    <property type="entry name" value="S_TKc"/>
    <property type="match status" value="1"/>
</dbReference>
<evidence type="ECO:0000256" key="9">
    <source>
        <dbReference type="RuleBase" id="RU361165"/>
    </source>
</evidence>
<dbReference type="InterPro" id="IPR057571">
    <property type="entry name" value="SDR_PhqE-like"/>
</dbReference>
<dbReference type="InterPro" id="IPR011009">
    <property type="entry name" value="Kinase-like_dom_sf"/>
</dbReference>